<keyword evidence="4 5" id="KW-0472">Membrane</keyword>
<dbReference type="PROSITE" id="PS51012">
    <property type="entry name" value="ABC_TM2"/>
    <property type="match status" value="1"/>
</dbReference>
<evidence type="ECO:0000256" key="1">
    <source>
        <dbReference type="ARBA" id="ARBA00004141"/>
    </source>
</evidence>
<dbReference type="GO" id="GO:0140359">
    <property type="term" value="F:ABC-type transporter activity"/>
    <property type="evidence" value="ECO:0007669"/>
    <property type="project" value="InterPro"/>
</dbReference>
<dbReference type="PANTHER" id="PTHR43229">
    <property type="entry name" value="NODULATION PROTEIN J"/>
    <property type="match status" value="1"/>
</dbReference>
<feature type="transmembrane region" description="Helical" evidence="5">
    <location>
        <begin position="254"/>
        <end position="276"/>
    </location>
</feature>
<evidence type="ECO:0000313" key="7">
    <source>
        <dbReference type="EMBL" id="CAA9478959.1"/>
    </source>
</evidence>
<dbReference type="InterPro" id="IPR051784">
    <property type="entry name" value="Nod_factor_ABC_transporter"/>
</dbReference>
<dbReference type="InterPro" id="IPR047817">
    <property type="entry name" value="ABC2_TM_bact-type"/>
</dbReference>
<evidence type="ECO:0000256" key="2">
    <source>
        <dbReference type="ARBA" id="ARBA00022692"/>
    </source>
</evidence>
<feature type="transmembrane region" description="Helical" evidence="5">
    <location>
        <begin position="196"/>
        <end position="216"/>
    </location>
</feature>
<organism evidence="7">
    <name type="scientific">uncultured Solirubrobacteraceae bacterium</name>
    <dbReference type="NCBI Taxonomy" id="1162706"/>
    <lineage>
        <taxon>Bacteria</taxon>
        <taxon>Bacillati</taxon>
        <taxon>Actinomycetota</taxon>
        <taxon>Thermoleophilia</taxon>
        <taxon>Solirubrobacterales</taxon>
        <taxon>Solirubrobacteraceae</taxon>
        <taxon>environmental samples</taxon>
    </lineage>
</organism>
<name>A0A6J4RPZ4_9ACTN</name>
<dbReference type="PRINTS" id="PR00164">
    <property type="entry name" value="ABC2TRNSPORT"/>
</dbReference>
<feature type="domain" description="ABC transmembrane type-2" evidence="6">
    <location>
        <begin position="52"/>
        <end position="279"/>
    </location>
</feature>
<keyword evidence="5" id="KW-0813">Transport</keyword>
<dbReference type="EMBL" id="CADCVR010000019">
    <property type="protein sequence ID" value="CAA9478959.1"/>
    <property type="molecule type" value="Genomic_DNA"/>
</dbReference>
<dbReference type="PANTHER" id="PTHR43229:SF2">
    <property type="entry name" value="NODULATION PROTEIN J"/>
    <property type="match status" value="1"/>
</dbReference>
<evidence type="ECO:0000259" key="6">
    <source>
        <dbReference type="PROSITE" id="PS51012"/>
    </source>
</evidence>
<keyword evidence="5" id="KW-1003">Cell membrane</keyword>
<sequence length="280" mass="28993">MSTVTDIPSAPVSEEALNAALASGQRPPRPSAASVCLTFGWRGMLKIKHVPEQLIDVTLTPVLFLVMFTYLFGGAVAGSTDDYLQFLLPGMLVQSVLFTAVYSGVTLNTDMTKGVVDRFRSLPVWRPAPLVGAVLGDAVRYGLAATVVVVLGLILGFEAKGGVVGVVAGVLLVVAFAFALSWVFTTVGLVLRSPSAVMNSGFMALFPLIFLSNIFVDPSTLPSVLETVVGVNPVSHLVTAVRGVMAGAASAGDIGLVLAEAVALTAVFAPVTARLYGAKG</sequence>
<evidence type="ECO:0000256" key="5">
    <source>
        <dbReference type="RuleBase" id="RU361157"/>
    </source>
</evidence>
<evidence type="ECO:0000256" key="4">
    <source>
        <dbReference type="ARBA" id="ARBA00023136"/>
    </source>
</evidence>
<accession>A0A6J4RPZ4</accession>
<feature type="transmembrane region" description="Helical" evidence="5">
    <location>
        <begin position="128"/>
        <end position="157"/>
    </location>
</feature>
<protein>
    <recommendedName>
        <fullName evidence="5">Transport permease protein</fullName>
    </recommendedName>
</protein>
<dbReference type="AlphaFoldDB" id="A0A6J4RPZ4"/>
<dbReference type="InterPro" id="IPR013525">
    <property type="entry name" value="ABC2_TM"/>
</dbReference>
<comment type="similarity">
    <text evidence="5">Belongs to the ABC-2 integral membrane protein family.</text>
</comment>
<keyword evidence="2 5" id="KW-0812">Transmembrane</keyword>
<comment type="subcellular location">
    <subcellularLocation>
        <location evidence="5">Cell membrane</location>
        <topology evidence="5">Multi-pass membrane protein</topology>
    </subcellularLocation>
    <subcellularLocation>
        <location evidence="1">Membrane</location>
        <topology evidence="1">Multi-pass membrane protein</topology>
    </subcellularLocation>
</comment>
<keyword evidence="3 5" id="KW-1133">Transmembrane helix</keyword>
<feature type="transmembrane region" description="Helical" evidence="5">
    <location>
        <begin position="163"/>
        <end position="184"/>
    </location>
</feature>
<dbReference type="GO" id="GO:0043190">
    <property type="term" value="C:ATP-binding cassette (ABC) transporter complex"/>
    <property type="evidence" value="ECO:0007669"/>
    <property type="project" value="InterPro"/>
</dbReference>
<gene>
    <name evidence="7" type="ORF">AVDCRST_MAG53-646</name>
</gene>
<evidence type="ECO:0000256" key="3">
    <source>
        <dbReference type="ARBA" id="ARBA00022989"/>
    </source>
</evidence>
<feature type="transmembrane region" description="Helical" evidence="5">
    <location>
        <begin position="54"/>
        <end position="77"/>
    </location>
</feature>
<dbReference type="PIRSF" id="PIRSF006648">
    <property type="entry name" value="DrrB"/>
    <property type="match status" value="1"/>
</dbReference>
<feature type="transmembrane region" description="Helical" evidence="5">
    <location>
        <begin position="83"/>
        <end position="107"/>
    </location>
</feature>
<proteinExistence type="inferred from homology"/>
<dbReference type="Pfam" id="PF01061">
    <property type="entry name" value="ABC2_membrane"/>
    <property type="match status" value="1"/>
</dbReference>
<dbReference type="InterPro" id="IPR000412">
    <property type="entry name" value="ABC_2_transport"/>
</dbReference>
<reference evidence="7" key="1">
    <citation type="submission" date="2020-02" db="EMBL/GenBank/DDBJ databases">
        <authorList>
            <person name="Meier V. D."/>
        </authorList>
    </citation>
    <scope>NUCLEOTIDE SEQUENCE</scope>
    <source>
        <strain evidence="7">AVDCRST_MAG53</strain>
    </source>
</reference>